<dbReference type="OrthoDB" id="1523883at2759"/>
<dbReference type="RefSeq" id="XP_033450566.1">
    <property type="nucleotide sequence ID" value="XM_033589752.1"/>
</dbReference>
<keyword evidence="2" id="KW-1185">Reference proteome</keyword>
<evidence type="ECO:0000313" key="2">
    <source>
        <dbReference type="Proteomes" id="UP000800082"/>
    </source>
</evidence>
<sequence>MAITTAVVALPHPPLLSSTASLVHAFMEWLTNSYYISPAPLDSVLSRFLTCSASQKPTVTRGGTETDKYTQQEVEAAKELAMIPEWFTHLFNTGVFPVASLNIPTVTSVALKIIFSRDCPKTGSCNKQGWLLRWGITRLCH</sequence>
<dbReference type="AlphaFoldDB" id="A0A6A5RTG8"/>
<organism evidence="1 2">
    <name type="scientific">Didymella exigua CBS 183.55</name>
    <dbReference type="NCBI Taxonomy" id="1150837"/>
    <lineage>
        <taxon>Eukaryota</taxon>
        <taxon>Fungi</taxon>
        <taxon>Dikarya</taxon>
        <taxon>Ascomycota</taxon>
        <taxon>Pezizomycotina</taxon>
        <taxon>Dothideomycetes</taxon>
        <taxon>Pleosporomycetidae</taxon>
        <taxon>Pleosporales</taxon>
        <taxon>Pleosporineae</taxon>
        <taxon>Didymellaceae</taxon>
        <taxon>Didymella</taxon>
    </lineage>
</organism>
<proteinExistence type="predicted"/>
<dbReference type="EMBL" id="ML978963">
    <property type="protein sequence ID" value="KAF1930318.1"/>
    <property type="molecule type" value="Genomic_DNA"/>
</dbReference>
<reference evidence="1" key="1">
    <citation type="journal article" date="2020" name="Stud. Mycol.">
        <title>101 Dothideomycetes genomes: a test case for predicting lifestyles and emergence of pathogens.</title>
        <authorList>
            <person name="Haridas S."/>
            <person name="Albert R."/>
            <person name="Binder M."/>
            <person name="Bloem J."/>
            <person name="Labutti K."/>
            <person name="Salamov A."/>
            <person name="Andreopoulos B."/>
            <person name="Baker S."/>
            <person name="Barry K."/>
            <person name="Bills G."/>
            <person name="Bluhm B."/>
            <person name="Cannon C."/>
            <person name="Castanera R."/>
            <person name="Culley D."/>
            <person name="Daum C."/>
            <person name="Ezra D."/>
            <person name="Gonzalez J."/>
            <person name="Henrissat B."/>
            <person name="Kuo A."/>
            <person name="Liang C."/>
            <person name="Lipzen A."/>
            <person name="Lutzoni F."/>
            <person name="Magnuson J."/>
            <person name="Mondo S."/>
            <person name="Nolan M."/>
            <person name="Ohm R."/>
            <person name="Pangilinan J."/>
            <person name="Park H.-J."/>
            <person name="Ramirez L."/>
            <person name="Alfaro M."/>
            <person name="Sun H."/>
            <person name="Tritt A."/>
            <person name="Yoshinaga Y."/>
            <person name="Zwiers L.-H."/>
            <person name="Turgeon B."/>
            <person name="Goodwin S."/>
            <person name="Spatafora J."/>
            <person name="Crous P."/>
            <person name="Grigoriev I."/>
        </authorList>
    </citation>
    <scope>NUCLEOTIDE SEQUENCE</scope>
    <source>
        <strain evidence="1">CBS 183.55</strain>
    </source>
</reference>
<accession>A0A6A5RTG8</accession>
<name>A0A6A5RTG8_9PLEO</name>
<protein>
    <submittedName>
        <fullName evidence="1">Uncharacterized protein</fullName>
    </submittedName>
</protein>
<dbReference type="GeneID" id="54347400"/>
<dbReference type="Proteomes" id="UP000800082">
    <property type="component" value="Unassembled WGS sequence"/>
</dbReference>
<gene>
    <name evidence="1" type="ORF">M421DRAFT_371378</name>
</gene>
<evidence type="ECO:0000313" key="1">
    <source>
        <dbReference type="EMBL" id="KAF1930318.1"/>
    </source>
</evidence>